<dbReference type="PANTHER" id="PTHR48111:SF1">
    <property type="entry name" value="TWO-COMPONENT RESPONSE REGULATOR ORR33"/>
    <property type="match status" value="1"/>
</dbReference>
<dbReference type="GO" id="GO:0006355">
    <property type="term" value="P:regulation of DNA-templated transcription"/>
    <property type="evidence" value="ECO:0007669"/>
    <property type="project" value="TreeGrafter"/>
</dbReference>
<organism evidence="8">
    <name type="scientific">Ignavibacterium album</name>
    <dbReference type="NCBI Taxonomy" id="591197"/>
    <lineage>
        <taxon>Bacteria</taxon>
        <taxon>Pseudomonadati</taxon>
        <taxon>Ignavibacteriota</taxon>
        <taxon>Ignavibacteria</taxon>
        <taxon>Ignavibacteriales</taxon>
        <taxon>Ignavibacteriaceae</taxon>
        <taxon>Ignavibacterium</taxon>
    </lineage>
</organism>
<keyword evidence="1 6" id="KW-0597">Phosphoprotein</keyword>
<dbReference type="InterPro" id="IPR011006">
    <property type="entry name" value="CheY-like_superfamily"/>
</dbReference>
<evidence type="ECO:0000256" key="5">
    <source>
        <dbReference type="ARBA" id="ARBA00023163"/>
    </source>
</evidence>
<dbReference type="AlphaFoldDB" id="A0A7V2ZMQ1"/>
<feature type="modified residue" description="4-aspartylphosphate" evidence="6">
    <location>
        <position position="52"/>
    </location>
</feature>
<proteinExistence type="predicted"/>
<reference evidence="8" key="1">
    <citation type="journal article" date="2020" name="mSystems">
        <title>Genome- and Community-Level Interaction Insights into Carbon Utilization and Element Cycling Functions of Hydrothermarchaeota in Hydrothermal Sediment.</title>
        <authorList>
            <person name="Zhou Z."/>
            <person name="Liu Y."/>
            <person name="Xu W."/>
            <person name="Pan J."/>
            <person name="Luo Z.H."/>
            <person name="Li M."/>
        </authorList>
    </citation>
    <scope>NUCLEOTIDE SEQUENCE [LARGE SCALE GENOMIC DNA]</scope>
    <source>
        <strain evidence="8">SpSt-479</strain>
    </source>
</reference>
<dbReference type="FunFam" id="3.40.50.2300:FF:000001">
    <property type="entry name" value="DNA-binding response regulator PhoB"/>
    <property type="match status" value="1"/>
</dbReference>
<keyword evidence="3" id="KW-0805">Transcription regulation</keyword>
<evidence type="ECO:0000259" key="7">
    <source>
        <dbReference type="PROSITE" id="PS50110"/>
    </source>
</evidence>
<sequence>MKRILVIDDLPENVFMLQDRLEHEGYEVITAYNGSTGIEKALSELPDLILLDVMMPDITGIEVCRRLVNNPTTKDIPIILVTAKSGAEDTKEGLEAGAFDYIKKPFNRIELLARVKSALKLSEAHKLLLEAEKRDTFMATVVTANHKIKQPLTLLSLSSTAIKRELEKEEISKEMILKRMNYIDIAIKEITEVLNQLNEIKTPILSKYTSDIKMVKLDDDQREENQDLIK</sequence>
<dbReference type="Pfam" id="PF00072">
    <property type="entry name" value="Response_reg"/>
    <property type="match status" value="1"/>
</dbReference>
<keyword evidence="2" id="KW-0902">Two-component regulatory system</keyword>
<dbReference type="EMBL" id="DSUJ01000012">
    <property type="protein sequence ID" value="HFI92834.1"/>
    <property type="molecule type" value="Genomic_DNA"/>
</dbReference>
<dbReference type="InterPro" id="IPR039420">
    <property type="entry name" value="WalR-like"/>
</dbReference>
<dbReference type="GO" id="GO:0032993">
    <property type="term" value="C:protein-DNA complex"/>
    <property type="evidence" value="ECO:0007669"/>
    <property type="project" value="TreeGrafter"/>
</dbReference>
<dbReference type="InterPro" id="IPR001789">
    <property type="entry name" value="Sig_transdc_resp-reg_receiver"/>
</dbReference>
<dbReference type="PROSITE" id="PS50110">
    <property type="entry name" value="RESPONSE_REGULATORY"/>
    <property type="match status" value="1"/>
</dbReference>
<keyword evidence="5" id="KW-0804">Transcription</keyword>
<evidence type="ECO:0000256" key="6">
    <source>
        <dbReference type="PROSITE-ProRule" id="PRU00169"/>
    </source>
</evidence>
<name>A0A7V2ZMQ1_9BACT</name>
<evidence type="ECO:0000313" key="8">
    <source>
        <dbReference type="EMBL" id="HFI92834.1"/>
    </source>
</evidence>
<keyword evidence="4" id="KW-0238">DNA-binding</keyword>
<evidence type="ECO:0000256" key="3">
    <source>
        <dbReference type="ARBA" id="ARBA00023015"/>
    </source>
</evidence>
<dbReference type="SMART" id="SM00448">
    <property type="entry name" value="REC"/>
    <property type="match status" value="1"/>
</dbReference>
<evidence type="ECO:0000256" key="1">
    <source>
        <dbReference type="ARBA" id="ARBA00022553"/>
    </source>
</evidence>
<protein>
    <submittedName>
        <fullName evidence="8">Response regulator</fullName>
    </submittedName>
</protein>
<gene>
    <name evidence="8" type="ORF">ENS31_15050</name>
</gene>
<accession>A0A7V2ZMQ1</accession>
<dbReference type="SUPFAM" id="SSF52172">
    <property type="entry name" value="CheY-like"/>
    <property type="match status" value="1"/>
</dbReference>
<comment type="caution">
    <text evidence="8">The sequence shown here is derived from an EMBL/GenBank/DDBJ whole genome shotgun (WGS) entry which is preliminary data.</text>
</comment>
<evidence type="ECO:0000256" key="2">
    <source>
        <dbReference type="ARBA" id="ARBA00023012"/>
    </source>
</evidence>
<dbReference type="Gene3D" id="3.40.50.2300">
    <property type="match status" value="1"/>
</dbReference>
<dbReference type="PANTHER" id="PTHR48111">
    <property type="entry name" value="REGULATOR OF RPOS"/>
    <property type="match status" value="1"/>
</dbReference>
<dbReference type="GO" id="GO:0000976">
    <property type="term" value="F:transcription cis-regulatory region binding"/>
    <property type="evidence" value="ECO:0007669"/>
    <property type="project" value="TreeGrafter"/>
</dbReference>
<dbReference type="GO" id="GO:0005829">
    <property type="term" value="C:cytosol"/>
    <property type="evidence" value="ECO:0007669"/>
    <property type="project" value="TreeGrafter"/>
</dbReference>
<dbReference type="GO" id="GO:0000156">
    <property type="term" value="F:phosphorelay response regulator activity"/>
    <property type="evidence" value="ECO:0007669"/>
    <property type="project" value="TreeGrafter"/>
</dbReference>
<evidence type="ECO:0000256" key="4">
    <source>
        <dbReference type="ARBA" id="ARBA00023125"/>
    </source>
</evidence>
<feature type="domain" description="Response regulatory" evidence="7">
    <location>
        <begin position="3"/>
        <end position="119"/>
    </location>
</feature>